<dbReference type="SUPFAM" id="SSF56784">
    <property type="entry name" value="HAD-like"/>
    <property type="match status" value="1"/>
</dbReference>
<dbReference type="Proteomes" id="UP001589836">
    <property type="component" value="Unassembled WGS sequence"/>
</dbReference>
<reference evidence="1 2" key="1">
    <citation type="submission" date="2024-09" db="EMBL/GenBank/DDBJ databases">
        <authorList>
            <person name="Sun Q."/>
            <person name="Mori K."/>
        </authorList>
    </citation>
    <scope>NUCLEOTIDE SEQUENCE [LARGE SCALE GENOMIC DNA]</scope>
    <source>
        <strain evidence="1 2">NCAIM B.02529</strain>
    </source>
</reference>
<gene>
    <name evidence="1" type="ORF">ACFFGV_00120</name>
</gene>
<name>A0ABV6LHX9_9BACI</name>
<keyword evidence="1" id="KW-0378">Hydrolase</keyword>
<keyword evidence="2" id="KW-1185">Reference proteome</keyword>
<dbReference type="RefSeq" id="WP_377344472.1">
    <property type="nucleotide sequence ID" value="NZ_JBHLTP010000001.1"/>
</dbReference>
<comment type="caution">
    <text evidence="1">The sequence shown here is derived from an EMBL/GenBank/DDBJ whole genome shotgun (WGS) entry which is preliminary data.</text>
</comment>
<dbReference type="NCBIfam" id="TIGR01484">
    <property type="entry name" value="HAD-SF-IIB"/>
    <property type="match status" value="1"/>
</dbReference>
<dbReference type="PROSITE" id="PS01228">
    <property type="entry name" value="COF_1"/>
    <property type="match status" value="1"/>
</dbReference>
<dbReference type="Gene3D" id="3.40.50.1000">
    <property type="entry name" value="HAD superfamily/HAD-like"/>
    <property type="match status" value="1"/>
</dbReference>
<organism evidence="1 2">
    <name type="scientific">Pontibacillus salicampi</name>
    <dbReference type="NCBI Taxonomy" id="1449801"/>
    <lineage>
        <taxon>Bacteria</taxon>
        <taxon>Bacillati</taxon>
        <taxon>Bacillota</taxon>
        <taxon>Bacilli</taxon>
        <taxon>Bacillales</taxon>
        <taxon>Bacillaceae</taxon>
        <taxon>Pontibacillus</taxon>
    </lineage>
</organism>
<sequence>MIKLLVSDLDGTLLNHENNIQQEDIDAIQQATRQGIGFAIATGRMDHEIQSVLDILHQTGNGHRVSQNGAFVYDKDGKFIHANTFPHEHIQDIFAATISEKTLTSVSTETDTYVLEENWATREMQKRIFHTLLIEPALKEQLGKSIHPSKISVHGKTEDLQSLQQILDERFADHLDSFISDPSCLDLMPKNICKGAAVEQLMSILKIEPDEMACFGDSFNDVSMFELTKHSYAMAQAPDQVKARTEHVVPNVAEAITDLRSKGLL</sequence>
<dbReference type="SFLD" id="SFLDG01140">
    <property type="entry name" value="C2.B:_Phosphomannomutase_and_P"/>
    <property type="match status" value="1"/>
</dbReference>
<proteinExistence type="predicted"/>
<dbReference type="Gene3D" id="3.30.1240.10">
    <property type="match status" value="1"/>
</dbReference>
<dbReference type="GO" id="GO:0016787">
    <property type="term" value="F:hydrolase activity"/>
    <property type="evidence" value="ECO:0007669"/>
    <property type="project" value="UniProtKB-KW"/>
</dbReference>
<dbReference type="PANTHER" id="PTHR10000">
    <property type="entry name" value="PHOSPHOSERINE PHOSPHATASE"/>
    <property type="match status" value="1"/>
</dbReference>
<dbReference type="InterPro" id="IPR036412">
    <property type="entry name" value="HAD-like_sf"/>
</dbReference>
<dbReference type="SFLD" id="SFLDS00003">
    <property type="entry name" value="Haloacid_Dehalogenase"/>
    <property type="match status" value="1"/>
</dbReference>
<dbReference type="PANTHER" id="PTHR10000:SF8">
    <property type="entry name" value="HAD SUPERFAMILY HYDROLASE-LIKE, TYPE 3"/>
    <property type="match status" value="1"/>
</dbReference>
<dbReference type="InterPro" id="IPR000150">
    <property type="entry name" value="Cof"/>
</dbReference>
<dbReference type="EC" id="3.1.3.-" evidence="1"/>
<evidence type="ECO:0000313" key="1">
    <source>
        <dbReference type="EMBL" id="MFC0521993.1"/>
    </source>
</evidence>
<protein>
    <submittedName>
        <fullName evidence="1">HAD family hydrolase</fullName>
        <ecNumber evidence="1">3.-.-.-</ecNumber>
        <ecNumber evidence="1">3.1.3.-</ecNumber>
    </submittedName>
</protein>
<dbReference type="InterPro" id="IPR006379">
    <property type="entry name" value="HAD-SF_hydro_IIB"/>
</dbReference>
<dbReference type="EC" id="3.-.-.-" evidence="1"/>
<dbReference type="Pfam" id="PF08282">
    <property type="entry name" value="Hydrolase_3"/>
    <property type="match status" value="1"/>
</dbReference>
<dbReference type="EMBL" id="JBHLTP010000001">
    <property type="protein sequence ID" value="MFC0521993.1"/>
    <property type="molecule type" value="Genomic_DNA"/>
</dbReference>
<evidence type="ECO:0000313" key="2">
    <source>
        <dbReference type="Proteomes" id="UP001589836"/>
    </source>
</evidence>
<dbReference type="InterPro" id="IPR023214">
    <property type="entry name" value="HAD_sf"/>
</dbReference>
<accession>A0ABV6LHX9</accession>
<dbReference type="NCBIfam" id="TIGR00099">
    <property type="entry name" value="Cof-subfamily"/>
    <property type="match status" value="1"/>
</dbReference>